<dbReference type="InterPro" id="IPR045466">
    <property type="entry name" value="DUF6498"/>
</dbReference>
<dbReference type="Pfam" id="PF20108">
    <property type="entry name" value="DUF6498"/>
    <property type="match status" value="1"/>
</dbReference>
<evidence type="ECO:0000313" key="2">
    <source>
        <dbReference type="EMBL" id="RDV01105.1"/>
    </source>
</evidence>
<feature type="transmembrane region" description="Helical" evidence="1">
    <location>
        <begin position="147"/>
        <end position="177"/>
    </location>
</feature>
<comment type="caution">
    <text evidence="2">The sequence shown here is derived from an EMBL/GenBank/DDBJ whole genome shotgun (WGS) entry which is preliminary data.</text>
</comment>
<keyword evidence="1" id="KW-0812">Transmembrane</keyword>
<protein>
    <submittedName>
        <fullName evidence="2">Uncharacterized protein</fullName>
    </submittedName>
</protein>
<dbReference type="AlphaFoldDB" id="A0A371B0K5"/>
<gene>
    <name evidence="2" type="ORF">DXH78_17860</name>
</gene>
<proteinExistence type="predicted"/>
<accession>A0A371B0K5</accession>
<reference evidence="3" key="1">
    <citation type="submission" date="2018-08" db="EMBL/GenBank/DDBJ databases">
        <authorList>
            <person name="Kim S.-J."/>
            <person name="Jung G.-Y."/>
        </authorList>
    </citation>
    <scope>NUCLEOTIDE SEQUENCE [LARGE SCALE GENOMIC DNA]</scope>
    <source>
        <strain evidence="3">GY_H</strain>
    </source>
</reference>
<evidence type="ECO:0000256" key="1">
    <source>
        <dbReference type="SAM" id="Phobius"/>
    </source>
</evidence>
<keyword evidence="1" id="KW-1133">Transmembrane helix</keyword>
<dbReference type="OrthoDB" id="278054at2"/>
<feature type="transmembrane region" description="Helical" evidence="1">
    <location>
        <begin position="28"/>
        <end position="47"/>
    </location>
</feature>
<dbReference type="EMBL" id="QRGO01000003">
    <property type="protein sequence ID" value="RDV01105.1"/>
    <property type="molecule type" value="Genomic_DNA"/>
</dbReference>
<evidence type="ECO:0000313" key="3">
    <source>
        <dbReference type="Proteomes" id="UP000263993"/>
    </source>
</evidence>
<organism evidence="2 3">
    <name type="scientific">Undibacter mobilis</name>
    <dbReference type="NCBI Taxonomy" id="2292256"/>
    <lineage>
        <taxon>Bacteria</taxon>
        <taxon>Pseudomonadati</taxon>
        <taxon>Pseudomonadota</taxon>
        <taxon>Alphaproteobacteria</taxon>
        <taxon>Hyphomicrobiales</taxon>
        <taxon>Nitrobacteraceae</taxon>
        <taxon>Undibacter</taxon>
    </lineage>
</organism>
<dbReference type="RefSeq" id="WP_115518621.1">
    <property type="nucleotide sequence ID" value="NZ_QRGO01000003.1"/>
</dbReference>
<keyword evidence="3" id="KW-1185">Reference proteome</keyword>
<feature type="transmembrane region" description="Helical" evidence="1">
    <location>
        <begin position="80"/>
        <end position="98"/>
    </location>
</feature>
<dbReference type="Proteomes" id="UP000263993">
    <property type="component" value="Unassembled WGS sequence"/>
</dbReference>
<keyword evidence="1" id="KW-0472">Membrane</keyword>
<name>A0A371B0K5_9BRAD</name>
<sequence length="196" mass="21455">MEALVSRSSWALLGVNLGVIGLAVTQDWSLATVLASYWLQSIIIGLFQAQKMADLTVFSTEGVKMNDVPVQPTVATKRGMVAFFLVHYGFFHLVYAMFIVQYGAIAWGDVALSGLAFFANHLFSYLDNRGRVRKVPPNIGTMMAFPYIRILPMHAFIIGGALLAATGGWAIALFMALKTIADEAMHIIEHRDAAES</sequence>